<feature type="region of interest" description="Disordered" evidence="6">
    <location>
        <begin position="59"/>
        <end position="79"/>
    </location>
</feature>
<dbReference type="PANTHER" id="PTHR34104:SF3">
    <property type="entry name" value="TRANSMEMBRANE PROTEIN 254"/>
    <property type="match status" value="1"/>
</dbReference>
<organism evidence="8 9">
    <name type="scientific">Ranitomeya imitator</name>
    <name type="common">mimic poison frog</name>
    <dbReference type="NCBI Taxonomy" id="111125"/>
    <lineage>
        <taxon>Eukaryota</taxon>
        <taxon>Metazoa</taxon>
        <taxon>Chordata</taxon>
        <taxon>Craniata</taxon>
        <taxon>Vertebrata</taxon>
        <taxon>Euteleostomi</taxon>
        <taxon>Amphibia</taxon>
        <taxon>Batrachia</taxon>
        <taxon>Anura</taxon>
        <taxon>Neobatrachia</taxon>
        <taxon>Hyloidea</taxon>
        <taxon>Dendrobatidae</taxon>
        <taxon>Dendrobatinae</taxon>
        <taxon>Ranitomeya</taxon>
    </lineage>
</organism>
<evidence type="ECO:0000256" key="4">
    <source>
        <dbReference type="ARBA" id="ARBA00023136"/>
    </source>
</evidence>
<dbReference type="Proteomes" id="UP001176940">
    <property type="component" value="Unassembled WGS sequence"/>
</dbReference>
<comment type="subcellular location">
    <subcellularLocation>
        <location evidence="1">Membrane</location>
        <topology evidence="1">Multi-pass membrane protein</topology>
    </subcellularLocation>
</comment>
<dbReference type="EMBL" id="CAUEEQ010018538">
    <property type="protein sequence ID" value="CAJ0940948.1"/>
    <property type="molecule type" value="Genomic_DNA"/>
</dbReference>
<name>A0ABN9LIG1_9NEOB</name>
<evidence type="ECO:0000256" key="1">
    <source>
        <dbReference type="ARBA" id="ARBA00004141"/>
    </source>
</evidence>
<evidence type="ECO:0000256" key="3">
    <source>
        <dbReference type="ARBA" id="ARBA00022989"/>
    </source>
</evidence>
<keyword evidence="9" id="KW-1185">Reference proteome</keyword>
<dbReference type="Pfam" id="PF14934">
    <property type="entry name" value="TMEM254"/>
    <property type="match status" value="1"/>
</dbReference>
<keyword evidence="2 7" id="KW-0812">Transmembrane</keyword>
<sequence>MALISPCNAVRLTRSHNAMGTNTGYRGPFTVLKLYIAYASAGVEPHIHHCNGRHHVTAHTGEAAARRGSSEGAGSKGITDSGTRVLWFVQTFLFGFASLSLLLSYKPGKKRR</sequence>
<reference evidence="8" key="1">
    <citation type="submission" date="2023-07" db="EMBL/GenBank/DDBJ databases">
        <authorList>
            <person name="Stuckert A."/>
        </authorList>
    </citation>
    <scope>NUCLEOTIDE SEQUENCE</scope>
</reference>
<dbReference type="InterPro" id="IPR028110">
    <property type="entry name" value="TMEM254"/>
</dbReference>
<evidence type="ECO:0000256" key="2">
    <source>
        <dbReference type="ARBA" id="ARBA00022692"/>
    </source>
</evidence>
<evidence type="ECO:0000256" key="6">
    <source>
        <dbReference type="SAM" id="MobiDB-lite"/>
    </source>
</evidence>
<proteinExistence type="predicted"/>
<evidence type="ECO:0000313" key="9">
    <source>
        <dbReference type="Proteomes" id="UP001176940"/>
    </source>
</evidence>
<comment type="caution">
    <text evidence="8">The sequence shown here is derived from an EMBL/GenBank/DDBJ whole genome shotgun (WGS) entry which is preliminary data.</text>
</comment>
<gene>
    <name evidence="8" type="ORF">RIMI_LOCUS9081283</name>
</gene>
<keyword evidence="4 7" id="KW-0472">Membrane</keyword>
<evidence type="ECO:0000313" key="8">
    <source>
        <dbReference type="EMBL" id="CAJ0940948.1"/>
    </source>
</evidence>
<evidence type="ECO:0000256" key="5">
    <source>
        <dbReference type="ARBA" id="ARBA00034834"/>
    </source>
</evidence>
<evidence type="ECO:0000256" key="7">
    <source>
        <dbReference type="SAM" id="Phobius"/>
    </source>
</evidence>
<accession>A0ABN9LIG1</accession>
<dbReference type="PANTHER" id="PTHR34104">
    <property type="entry name" value="TRANSMEMBRANE PROTEIN 254"/>
    <property type="match status" value="1"/>
</dbReference>
<keyword evidence="3 7" id="KW-1133">Transmembrane helix</keyword>
<protein>
    <recommendedName>
        <fullName evidence="5">Transmembrane protein 254</fullName>
    </recommendedName>
</protein>
<feature type="transmembrane region" description="Helical" evidence="7">
    <location>
        <begin position="85"/>
        <end position="105"/>
    </location>
</feature>